<name>A0AAN5CAU7_9BILA</name>
<feature type="non-terminal residue" evidence="1">
    <location>
        <position position="162"/>
    </location>
</feature>
<organism evidence="1 2">
    <name type="scientific">Pristionchus mayeri</name>
    <dbReference type="NCBI Taxonomy" id="1317129"/>
    <lineage>
        <taxon>Eukaryota</taxon>
        <taxon>Metazoa</taxon>
        <taxon>Ecdysozoa</taxon>
        <taxon>Nematoda</taxon>
        <taxon>Chromadorea</taxon>
        <taxon>Rhabditida</taxon>
        <taxon>Rhabditina</taxon>
        <taxon>Diplogasteromorpha</taxon>
        <taxon>Diplogasteroidea</taxon>
        <taxon>Neodiplogasteridae</taxon>
        <taxon>Pristionchus</taxon>
    </lineage>
</organism>
<dbReference type="Proteomes" id="UP001328107">
    <property type="component" value="Unassembled WGS sequence"/>
</dbReference>
<evidence type="ECO:0000313" key="1">
    <source>
        <dbReference type="EMBL" id="GMR35269.1"/>
    </source>
</evidence>
<comment type="caution">
    <text evidence="1">The sequence shown here is derived from an EMBL/GenBank/DDBJ whole genome shotgun (WGS) entry which is preliminary data.</text>
</comment>
<accession>A0AAN5CAU7</accession>
<evidence type="ECO:0000313" key="2">
    <source>
        <dbReference type="Proteomes" id="UP001328107"/>
    </source>
</evidence>
<protein>
    <submittedName>
        <fullName evidence="1">Uncharacterized protein</fullName>
    </submittedName>
</protein>
<keyword evidence="2" id="KW-1185">Reference proteome</keyword>
<gene>
    <name evidence="1" type="ORF">PMAYCL1PPCAC_05464</name>
</gene>
<reference evidence="2" key="1">
    <citation type="submission" date="2022-10" db="EMBL/GenBank/DDBJ databases">
        <title>Genome assembly of Pristionchus species.</title>
        <authorList>
            <person name="Yoshida K."/>
            <person name="Sommer R.J."/>
        </authorList>
    </citation>
    <scope>NUCLEOTIDE SEQUENCE [LARGE SCALE GENOMIC DNA]</scope>
    <source>
        <strain evidence="2">RS5460</strain>
    </source>
</reference>
<proteinExistence type="predicted"/>
<dbReference type="EMBL" id="BTRK01000002">
    <property type="protein sequence ID" value="GMR35269.1"/>
    <property type="molecule type" value="Genomic_DNA"/>
</dbReference>
<sequence>MFAKDRYLPTNDSPEGVDRLLRRRWIVHRLLKRAREPSGIVPVHTVVSFLHVASLPESVLINVEISLNSLAQSRRDIFERFEHHGHELLEAETRCLQHLGGVPSRRNGLLAQDETGMIRSRTTTVNHCHAQSAHVVRDQAEGVVDVTRARIAASSVLLVRNL</sequence>
<dbReference type="AlphaFoldDB" id="A0AAN5CAU7"/>